<feature type="binding site" evidence="11">
    <location>
        <position position="106"/>
    </location>
    <ligand>
        <name>oxalate</name>
        <dbReference type="ChEBI" id="CHEBI:30623"/>
    </ligand>
</feature>
<feature type="disulfide bond" evidence="13">
    <location>
        <begin position="31"/>
        <end position="50"/>
    </location>
</feature>
<comment type="similarity">
    <text evidence="3 14">Belongs to the germin family.</text>
</comment>
<keyword evidence="17" id="KW-1185">Reference proteome</keyword>
<comment type="function">
    <text evidence="1">May play a role in plant defense. Probably has no oxalate oxidase activity even if the active site is conserved.</text>
</comment>
<feature type="binding site" evidence="12">
    <location>
        <position position="116"/>
    </location>
    <ligand>
        <name>Mn(2+)</name>
        <dbReference type="ChEBI" id="CHEBI:29035"/>
    </ligand>
</feature>
<dbReference type="GO" id="GO:0048046">
    <property type="term" value="C:apoplast"/>
    <property type="evidence" value="ECO:0007669"/>
    <property type="project" value="UniProtKB-SubCell"/>
</dbReference>
<dbReference type="InterPro" id="IPR006045">
    <property type="entry name" value="Cupin_1"/>
</dbReference>
<dbReference type="InterPro" id="IPR014710">
    <property type="entry name" value="RmlC-like_jellyroll"/>
</dbReference>
<sequence>MSQTVLLLLLFLLSSLSPLSFSDPDPVLDFCIPDAGRGPIQLTHLPTYPCKNPLNVTSHDFTFSNLKPPSHLSGFAGTAVTPVQFPALHTLGASFARADFEPGAVNPPHYHPRATETALVVEGAVYSGFVDSGGRVYAKVIEKGDVMVFPRGMVHFQMNAGEERASIFASFNGENPGVVKLPVTVFGSGIMEELLEKAFDLSEREVERLKKIFGSK</sequence>
<evidence type="ECO:0000256" key="2">
    <source>
        <dbReference type="ARBA" id="ARBA00004271"/>
    </source>
</evidence>
<dbReference type="AlphaFoldDB" id="A0A5P1E901"/>
<accession>A0A5P1E901</accession>
<dbReference type="SUPFAM" id="SSF51182">
    <property type="entry name" value="RmlC-like cupins"/>
    <property type="match status" value="1"/>
</dbReference>
<dbReference type="SMART" id="SM00835">
    <property type="entry name" value="Cupin_1"/>
    <property type="match status" value="1"/>
</dbReference>
<evidence type="ECO:0000256" key="13">
    <source>
        <dbReference type="PIRSR" id="PIRSR601929-3"/>
    </source>
</evidence>
<dbReference type="FunFam" id="2.60.120.10:FF:000025">
    <property type="entry name" value="germin-like protein subfamily 2 member 1"/>
    <property type="match status" value="1"/>
</dbReference>
<dbReference type="Proteomes" id="UP000243459">
    <property type="component" value="Chromosome 9"/>
</dbReference>
<dbReference type="InterPro" id="IPR001929">
    <property type="entry name" value="Germin"/>
</dbReference>
<dbReference type="GO" id="GO:0030145">
    <property type="term" value="F:manganese ion binding"/>
    <property type="evidence" value="ECO:0007669"/>
    <property type="project" value="UniProtKB-UniRule"/>
</dbReference>
<evidence type="ECO:0000256" key="9">
    <source>
        <dbReference type="ARBA" id="ARBA00023157"/>
    </source>
</evidence>
<dbReference type="GO" id="GO:2000280">
    <property type="term" value="P:regulation of root development"/>
    <property type="evidence" value="ECO:0007669"/>
    <property type="project" value="UniProtKB-ARBA"/>
</dbReference>
<evidence type="ECO:0000256" key="6">
    <source>
        <dbReference type="ARBA" id="ARBA00022525"/>
    </source>
</evidence>
<evidence type="ECO:0000259" key="15">
    <source>
        <dbReference type="SMART" id="SM00835"/>
    </source>
</evidence>
<dbReference type="GO" id="GO:0010497">
    <property type="term" value="P:plasmodesmata-mediated intercellular transport"/>
    <property type="evidence" value="ECO:0007669"/>
    <property type="project" value="UniProtKB-ARBA"/>
</dbReference>
<dbReference type="PANTHER" id="PTHR31238">
    <property type="entry name" value="GERMIN-LIKE PROTEIN SUBFAMILY 3 MEMBER 3"/>
    <property type="match status" value="1"/>
</dbReference>
<evidence type="ECO:0000256" key="14">
    <source>
        <dbReference type="RuleBase" id="RU366015"/>
    </source>
</evidence>
<evidence type="ECO:0000256" key="12">
    <source>
        <dbReference type="PIRSR" id="PIRSR601929-2"/>
    </source>
</evidence>
<evidence type="ECO:0000256" key="11">
    <source>
        <dbReference type="PIRSR" id="PIRSR601929-1"/>
    </source>
</evidence>
<keyword evidence="10 11" id="KW-0464">Manganese</keyword>
<feature type="binding site" evidence="12">
    <location>
        <position position="111"/>
    </location>
    <ligand>
        <name>Mn(2+)</name>
        <dbReference type="ChEBI" id="CHEBI:29035"/>
    </ligand>
</feature>
<feature type="domain" description="Cupin type-1" evidence="15">
    <location>
        <begin position="64"/>
        <end position="207"/>
    </location>
</feature>
<evidence type="ECO:0000256" key="8">
    <source>
        <dbReference type="ARBA" id="ARBA00022729"/>
    </source>
</evidence>
<name>A0A5P1E901_ASPOF</name>
<evidence type="ECO:0000256" key="7">
    <source>
        <dbReference type="ARBA" id="ARBA00022723"/>
    </source>
</evidence>
<dbReference type="OMA" id="MNAGEER"/>
<keyword evidence="8 14" id="KW-0732">Signal</keyword>
<proteinExistence type="inferred from homology"/>
<dbReference type="Pfam" id="PF00190">
    <property type="entry name" value="Cupin_1"/>
    <property type="match status" value="1"/>
</dbReference>
<dbReference type="Gramene" id="ONK57426">
    <property type="protein sequence ID" value="ONK57426"/>
    <property type="gene ID" value="A4U43_C09F400"/>
</dbReference>
<feature type="binding site" evidence="12">
    <location>
        <position position="109"/>
    </location>
    <ligand>
        <name>Mn(2+)</name>
        <dbReference type="ChEBI" id="CHEBI:29035"/>
    </ligand>
</feature>
<evidence type="ECO:0000256" key="5">
    <source>
        <dbReference type="ARBA" id="ARBA00022523"/>
    </source>
</evidence>
<keyword evidence="5 14" id="KW-0052">Apoplast</keyword>
<keyword evidence="7 11" id="KW-0479">Metal-binding</keyword>
<evidence type="ECO:0000313" key="17">
    <source>
        <dbReference type="Proteomes" id="UP000243459"/>
    </source>
</evidence>
<keyword evidence="9 13" id="KW-1015">Disulfide bond</keyword>
<evidence type="ECO:0000256" key="1">
    <source>
        <dbReference type="ARBA" id="ARBA00003629"/>
    </source>
</evidence>
<comment type="subunit">
    <text evidence="4">Oligomer (believed to be a pentamer but probably hexamer).</text>
</comment>
<gene>
    <name evidence="16" type="ORF">A4U43_C09F400</name>
</gene>
<dbReference type="EMBL" id="CM007389">
    <property type="protein sequence ID" value="ONK57426.1"/>
    <property type="molecule type" value="Genomic_DNA"/>
</dbReference>
<dbReference type="CDD" id="cd02241">
    <property type="entry name" value="cupin_OxOx"/>
    <property type="match status" value="1"/>
</dbReference>
<protein>
    <recommendedName>
        <fullName evidence="14">Germin-like protein</fullName>
    </recommendedName>
</protein>
<dbReference type="InterPro" id="IPR011051">
    <property type="entry name" value="RmlC_Cupin_sf"/>
</dbReference>
<feature type="signal peptide" evidence="14">
    <location>
        <begin position="1"/>
        <end position="22"/>
    </location>
</feature>
<feature type="binding site" evidence="11">
    <location>
        <position position="111"/>
    </location>
    <ligand>
        <name>oxalate</name>
        <dbReference type="ChEBI" id="CHEBI:30623"/>
    </ligand>
</feature>
<reference evidence="17" key="1">
    <citation type="journal article" date="2017" name="Nat. Commun.">
        <title>The asparagus genome sheds light on the origin and evolution of a young Y chromosome.</title>
        <authorList>
            <person name="Harkess A."/>
            <person name="Zhou J."/>
            <person name="Xu C."/>
            <person name="Bowers J.E."/>
            <person name="Van der Hulst R."/>
            <person name="Ayyampalayam S."/>
            <person name="Mercati F."/>
            <person name="Riccardi P."/>
            <person name="McKain M.R."/>
            <person name="Kakrana A."/>
            <person name="Tang H."/>
            <person name="Ray J."/>
            <person name="Groenendijk J."/>
            <person name="Arikit S."/>
            <person name="Mathioni S.M."/>
            <person name="Nakano M."/>
            <person name="Shan H."/>
            <person name="Telgmann-Rauber A."/>
            <person name="Kanno A."/>
            <person name="Yue Z."/>
            <person name="Chen H."/>
            <person name="Li W."/>
            <person name="Chen Y."/>
            <person name="Xu X."/>
            <person name="Zhang Y."/>
            <person name="Luo S."/>
            <person name="Chen H."/>
            <person name="Gao J."/>
            <person name="Mao Z."/>
            <person name="Pires J.C."/>
            <person name="Luo M."/>
            <person name="Kudrna D."/>
            <person name="Wing R.A."/>
            <person name="Meyers B.C."/>
            <person name="Yi K."/>
            <person name="Kong H."/>
            <person name="Lavrijsen P."/>
            <person name="Sunseri F."/>
            <person name="Falavigna A."/>
            <person name="Ye Y."/>
            <person name="Leebens-Mack J.H."/>
            <person name="Chen G."/>
        </authorList>
    </citation>
    <scope>NUCLEOTIDE SEQUENCE [LARGE SCALE GENOMIC DNA]</scope>
    <source>
        <strain evidence="17">cv. DH0086</strain>
    </source>
</reference>
<evidence type="ECO:0000256" key="10">
    <source>
        <dbReference type="ARBA" id="ARBA00023211"/>
    </source>
</evidence>
<dbReference type="GO" id="GO:0009506">
    <property type="term" value="C:plasmodesma"/>
    <property type="evidence" value="ECO:0007669"/>
    <property type="project" value="UniProtKB-ARBA"/>
</dbReference>
<evidence type="ECO:0000313" key="16">
    <source>
        <dbReference type="EMBL" id="ONK57426.1"/>
    </source>
</evidence>
<dbReference type="PRINTS" id="PR00325">
    <property type="entry name" value="GERMIN"/>
</dbReference>
<feature type="chain" id="PRO_5024510232" description="Germin-like protein" evidence="14">
    <location>
        <begin position="23"/>
        <end position="216"/>
    </location>
</feature>
<dbReference type="OrthoDB" id="1921208at2759"/>
<comment type="subcellular location">
    <subcellularLocation>
        <location evidence="2 14">Secreted</location>
        <location evidence="2 14">Extracellular space</location>
        <location evidence="2 14">Apoplast</location>
    </subcellularLocation>
</comment>
<keyword evidence="6 14" id="KW-0964">Secreted</keyword>
<organism evidence="16 17">
    <name type="scientific">Asparagus officinalis</name>
    <name type="common">Garden asparagus</name>
    <dbReference type="NCBI Taxonomy" id="4686"/>
    <lineage>
        <taxon>Eukaryota</taxon>
        <taxon>Viridiplantae</taxon>
        <taxon>Streptophyta</taxon>
        <taxon>Embryophyta</taxon>
        <taxon>Tracheophyta</taxon>
        <taxon>Spermatophyta</taxon>
        <taxon>Magnoliopsida</taxon>
        <taxon>Liliopsida</taxon>
        <taxon>Asparagales</taxon>
        <taxon>Asparagaceae</taxon>
        <taxon>Asparagoideae</taxon>
        <taxon>Asparagus</taxon>
    </lineage>
</organism>
<evidence type="ECO:0000256" key="4">
    <source>
        <dbReference type="ARBA" id="ARBA00011268"/>
    </source>
</evidence>
<feature type="binding site" evidence="11">
    <location>
        <position position="116"/>
    </location>
    <ligand>
        <name>oxalate</name>
        <dbReference type="ChEBI" id="CHEBI:30623"/>
    </ligand>
</feature>
<feature type="binding site" evidence="12">
    <location>
        <position position="155"/>
    </location>
    <ligand>
        <name>Mn(2+)</name>
        <dbReference type="ChEBI" id="CHEBI:29035"/>
    </ligand>
</feature>
<evidence type="ECO:0000256" key="3">
    <source>
        <dbReference type="ARBA" id="ARBA00007456"/>
    </source>
</evidence>
<dbReference type="Gene3D" id="2.60.120.10">
    <property type="entry name" value="Jelly Rolls"/>
    <property type="match status" value="1"/>
</dbReference>